<sequence length="461" mass="54412">MNNLQFISKDFNSGNLSKYQYTISLINECVRCKILPKAFLYNVQIKIGEILKDLILKYTKGESSSVTVEKAEKLIIGIWYTIDAYMNTFENIELAIKTLKEEEISYIYEKGKIILKEDFIHTEKLYKRTLKNQIYTDLTAYKDTLFGISNFFKFYNLEFEPDECVADIDYPLAFDDWDVVGLYYIKNYLWNLYLENEICNKFNNDDIHKILKSYGDTYKIDYRDLLINIFEMTINNAVFSILCNNESLEISKNDFEKLNDNLKKLNKEEVKTLISLIINKIIKCYSLGEYESAYLKGYEESLINLTIDAIKRDNLISVLVITDKVKNDENHLIIDEEIRLDDDTFRSVVEEILESDNIYEKIEIINKNINSIKDYVDILKSNCIFEDEYLLLFMSLSNLELSILGKLVFYGEYRMEKLDIIKILSNKIDTNYEWEELYIEYLKSLSENKLKEIENLINGKL</sequence>
<proteinExistence type="predicted"/>
<protein>
    <submittedName>
        <fullName evidence="1">DUF6179 domain-containing protein</fullName>
    </submittedName>
</protein>
<accession>A0A9X2S2Q5</accession>
<dbReference type="EMBL" id="JANKBY010000049">
    <property type="protein sequence ID" value="MCR1822332.1"/>
    <property type="molecule type" value="Genomic_DNA"/>
</dbReference>
<dbReference type="Proteomes" id="UP001140817">
    <property type="component" value="Unassembled WGS sequence"/>
</dbReference>
<keyword evidence="2" id="KW-1185">Reference proteome</keyword>
<dbReference type="Pfam" id="PF19677">
    <property type="entry name" value="DUF6179"/>
    <property type="match status" value="1"/>
</dbReference>
<reference evidence="1" key="1">
    <citation type="submission" date="2022-07" db="EMBL/GenBank/DDBJ databases">
        <title>Enhanced cultured diversity of the mouse gut microbiota enables custom-made synthetic communities.</title>
        <authorList>
            <person name="Afrizal A."/>
        </authorList>
    </citation>
    <scope>NUCLEOTIDE SEQUENCE</scope>
    <source>
        <strain evidence="1">DSM 29186</strain>
    </source>
</reference>
<evidence type="ECO:0000313" key="1">
    <source>
        <dbReference type="EMBL" id="MCR1822332.1"/>
    </source>
</evidence>
<comment type="caution">
    <text evidence="1">The sequence shown here is derived from an EMBL/GenBank/DDBJ whole genome shotgun (WGS) entry which is preliminary data.</text>
</comment>
<name>A0A9X2S2Q5_9FIRM</name>
<evidence type="ECO:0000313" key="2">
    <source>
        <dbReference type="Proteomes" id="UP001140817"/>
    </source>
</evidence>
<dbReference type="AlphaFoldDB" id="A0A9X2S2Q5"/>
<dbReference type="InterPro" id="IPR045751">
    <property type="entry name" value="DUF6179"/>
</dbReference>
<organism evidence="1 2">
    <name type="scientific">Terrisporobacter muris</name>
    <dbReference type="NCBI Taxonomy" id="2963284"/>
    <lineage>
        <taxon>Bacteria</taxon>
        <taxon>Bacillati</taxon>
        <taxon>Bacillota</taxon>
        <taxon>Clostridia</taxon>
        <taxon>Peptostreptococcales</taxon>
        <taxon>Peptostreptococcaceae</taxon>
        <taxon>Terrisporobacter</taxon>
    </lineage>
</organism>
<gene>
    <name evidence="1" type="ORF">NSA58_05980</name>
</gene>
<dbReference type="RefSeq" id="WP_074429412.1">
    <property type="nucleotide sequence ID" value="NZ_JANKBY010000049.1"/>
</dbReference>